<dbReference type="NCBIfam" id="TIGR02503">
    <property type="entry name" value="type_III_SycN"/>
    <property type="match status" value="1"/>
</dbReference>
<dbReference type="CDD" id="cd17031">
    <property type="entry name" value="T3SC_IA_SycN-like"/>
    <property type="match status" value="1"/>
</dbReference>
<dbReference type="SUPFAM" id="SSF69635">
    <property type="entry name" value="Type III secretory system chaperone-like"/>
    <property type="match status" value="1"/>
</dbReference>
<evidence type="ECO:0000313" key="1">
    <source>
        <dbReference type="EMBL" id="SFV72283.1"/>
    </source>
</evidence>
<dbReference type="AlphaFoldDB" id="A0A1K1LC48"/>
<dbReference type="Pfam" id="PF21665">
    <property type="entry name" value="Type_III_SycN"/>
    <property type="match status" value="1"/>
</dbReference>
<gene>
    <name evidence="1" type="ORF">DESPIGER_0393</name>
</gene>
<accession>A0A1K1LC48</accession>
<sequence>MLDHELNAFGMRMGLPGLAFSPQGLAALDVSGMGRLYFERQQRRGEEELLLYLSRPFPPYDGTLPERALALCHFRHASAFPLTAGMKGDTLILLTRLPERQVTAALLEDAVMELARVMNHLQGA</sequence>
<dbReference type="InterPro" id="IPR012673">
    <property type="entry name" value="T3SS_SynN"/>
</dbReference>
<dbReference type="EMBL" id="LT630450">
    <property type="protein sequence ID" value="SFV72283.1"/>
    <property type="molecule type" value="Genomic_DNA"/>
</dbReference>
<protein>
    <submittedName>
        <fullName evidence="1">Type III secretion chaperone SycN</fullName>
    </submittedName>
</protein>
<keyword evidence="2" id="KW-1185">Reference proteome</keyword>
<dbReference type="GO" id="GO:0009306">
    <property type="term" value="P:protein secretion"/>
    <property type="evidence" value="ECO:0007669"/>
    <property type="project" value="InterPro"/>
</dbReference>
<dbReference type="Proteomes" id="UP000186323">
    <property type="component" value="Chromosome I"/>
</dbReference>
<proteinExistence type="predicted"/>
<evidence type="ECO:0000313" key="2">
    <source>
        <dbReference type="Proteomes" id="UP000186323"/>
    </source>
</evidence>
<reference evidence="2" key="1">
    <citation type="submission" date="2016-10" db="EMBL/GenBank/DDBJ databases">
        <authorList>
            <person name="Wegmann U."/>
        </authorList>
    </citation>
    <scope>NUCLEOTIDE SEQUENCE [LARGE SCALE GENOMIC DNA]</scope>
</reference>
<dbReference type="KEGG" id="dpg:DESPIGER_0393"/>
<dbReference type="Gene3D" id="3.30.1460.10">
    <property type="match status" value="1"/>
</dbReference>
<organism evidence="1 2">
    <name type="scientific">Desulfovibrio piger</name>
    <dbReference type="NCBI Taxonomy" id="901"/>
    <lineage>
        <taxon>Bacteria</taxon>
        <taxon>Pseudomonadati</taxon>
        <taxon>Thermodesulfobacteriota</taxon>
        <taxon>Desulfovibrionia</taxon>
        <taxon>Desulfovibrionales</taxon>
        <taxon>Desulfovibrionaceae</taxon>
        <taxon>Desulfovibrio</taxon>
    </lineage>
</organism>
<name>A0A1K1LC48_9BACT</name>
<dbReference type="OrthoDB" id="5460575at2"/>
<dbReference type="RefSeq" id="WP_072332365.1">
    <property type="nucleotide sequence ID" value="NZ_CALUWT010000029.1"/>
</dbReference>